<keyword evidence="2" id="KW-1133">Transmembrane helix</keyword>
<dbReference type="OMA" id="PMRKLSM"/>
<dbReference type="EMBL" id="CM002290">
    <property type="protein sequence ID" value="ESW26669.1"/>
    <property type="molecule type" value="Genomic_DNA"/>
</dbReference>
<sequence length="127" mass="14348">MHFHALVYKMFQVTNNLSANLIFNFQIDYMMSSSIFLLCCLLIFSLYSLSQHTGYSLDATATRKFSMPAPLHDHKTQGVDKATESTPVNEDSTIPDYAGNSYAPHDLVYHIDYHGVTTHPTPKHPKP</sequence>
<evidence type="ECO:0000313" key="4">
    <source>
        <dbReference type="Proteomes" id="UP000000226"/>
    </source>
</evidence>
<organism evidence="3 4">
    <name type="scientific">Phaseolus vulgaris</name>
    <name type="common">Kidney bean</name>
    <name type="synonym">French bean</name>
    <dbReference type="NCBI Taxonomy" id="3885"/>
    <lineage>
        <taxon>Eukaryota</taxon>
        <taxon>Viridiplantae</taxon>
        <taxon>Streptophyta</taxon>
        <taxon>Embryophyta</taxon>
        <taxon>Tracheophyta</taxon>
        <taxon>Spermatophyta</taxon>
        <taxon>Magnoliopsida</taxon>
        <taxon>eudicotyledons</taxon>
        <taxon>Gunneridae</taxon>
        <taxon>Pentapetalae</taxon>
        <taxon>rosids</taxon>
        <taxon>fabids</taxon>
        <taxon>Fabales</taxon>
        <taxon>Fabaceae</taxon>
        <taxon>Papilionoideae</taxon>
        <taxon>50 kb inversion clade</taxon>
        <taxon>NPAAA clade</taxon>
        <taxon>indigoferoid/millettioid clade</taxon>
        <taxon>Phaseoleae</taxon>
        <taxon>Phaseolus</taxon>
    </lineage>
</organism>
<gene>
    <name evidence="3" type="ORF">PHAVU_003G138400g</name>
</gene>
<feature type="region of interest" description="Disordered" evidence="1">
    <location>
        <begin position="69"/>
        <end position="95"/>
    </location>
</feature>
<evidence type="ECO:0000313" key="3">
    <source>
        <dbReference type="EMBL" id="ESW26669.1"/>
    </source>
</evidence>
<protein>
    <submittedName>
        <fullName evidence="3">Uncharacterized protein</fullName>
    </submittedName>
</protein>
<keyword evidence="2" id="KW-0812">Transmembrane</keyword>
<dbReference type="OrthoDB" id="1138362at2759"/>
<dbReference type="AlphaFoldDB" id="V7C971"/>
<feature type="transmembrane region" description="Helical" evidence="2">
    <location>
        <begin position="29"/>
        <end position="49"/>
    </location>
</feature>
<evidence type="ECO:0000256" key="1">
    <source>
        <dbReference type="SAM" id="MobiDB-lite"/>
    </source>
</evidence>
<accession>V7C971</accession>
<dbReference type="eggNOG" id="ENOG502SE12">
    <property type="taxonomic scope" value="Eukaryota"/>
</dbReference>
<name>V7C971_PHAVU</name>
<feature type="compositionally biased region" description="Basic and acidic residues" evidence="1">
    <location>
        <begin position="71"/>
        <end position="83"/>
    </location>
</feature>
<reference evidence="4" key="1">
    <citation type="journal article" date="2014" name="Nat. Genet.">
        <title>A reference genome for common bean and genome-wide analysis of dual domestications.</title>
        <authorList>
            <person name="Schmutz J."/>
            <person name="McClean P.E."/>
            <person name="Mamidi S."/>
            <person name="Wu G.A."/>
            <person name="Cannon S.B."/>
            <person name="Grimwood J."/>
            <person name="Jenkins J."/>
            <person name="Shu S."/>
            <person name="Song Q."/>
            <person name="Chavarro C."/>
            <person name="Torres-Torres M."/>
            <person name="Geffroy V."/>
            <person name="Moghaddam S.M."/>
            <person name="Gao D."/>
            <person name="Abernathy B."/>
            <person name="Barry K."/>
            <person name="Blair M."/>
            <person name="Brick M.A."/>
            <person name="Chovatia M."/>
            <person name="Gepts P."/>
            <person name="Goodstein D.M."/>
            <person name="Gonzales M."/>
            <person name="Hellsten U."/>
            <person name="Hyten D.L."/>
            <person name="Jia G."/>
            <person name="Kelly J.D."/>
            <person name="Kudrna D."/>
            <person name="Lee R."/>
            <person name="Richard M.M."/>
            <person name="Miklas P.N."/>
            <person name="Osorno J.M."/>
            <person name="Rodrigues J."/>
            <person name="Thareau V."/>
            <person name="Urrea C.A."/>
            <person name="Wang M."/>
            <person name="Yu Y."/>
            <person name="Zhang M."/>
            <person name="Wing R.A."/>
            <person name="Cregan P.B."/>
            <person name="Rokhsar D.S."/>
            <person name="Jackson S.A."/>
        </authorList>
    </citation>
    <scope>NUCLEOTIDE SEQUENCE [LARGE SCALE GENOMIC DNA]</scope>
    <source>
        <strain evidence="4">cv. G19833</strain>
    </source>
</reference>
<proteinExistence type="predicted"/>
<keyword evidence="2" id="KW-0472">Membrane</keyword>
<dbReference type="Proteomes" id="UP000000226">
    <property type="component" value="Chromosome 3"/>
</dbReference>
<keyword evidence="4" id="KW-1185">Reference proteome</keyword>
<evidence type="ECO:0000256" key="2">
    <source>
        <dbReference type="SAM" id="Phobius"/>
    </source>
</evidence>
<dbReference type="Gramene" id="ESW26669">
    <property type="protein sequence ID" value="ESW26669"/>
    <property type="gene ID" value="PHAVU_003G138400g"/>
</dbReference>